<dbReference type="GO" id="GO:0016491">
    <property type="term" value="F:oxidoreductase activity"/>
    <property type="evidence" value="ECO:0007669"/>
    <property type="project" value="InterPro"/>
</dbReference>
<evidence type="ECO:0000256" key="3">
    <source>
        <dbReference type="ARBA" id="ARBA00023157"/>
    </source>
</evidence>
<dbReference type="EMBL" id="CYHB01000012">
    <property type="protein sequence ID" value="CUA88813.1"/>
    <property type="molecule type" value="Genomic_DNA"/>
</dbReference>
<proteinExistence type="inferred from homology"/>
<dbReference type="PANTHER" id="PTHR35891">
    <property type="entry name" value="THIOL:DISULFIDE INTERCHANGE PROTEIN DSBA"/>
    <property type="match status" value="1"/>
</dbReference>
<dbReference type="OrthoDB" id="9784896at2"/>
<evidence type="ECO:0000259" key="8">
    <source>
        <dbReference type="Pfam" id="PF01323"/>
    </source>
</evidence>
<comment type="similarity">
    <text evidence="1">Belongs to the thioredoxin family. DsbA subfamily.</text>
</comment>
<evidence type="ECO:0000256" key="1">
    <source>
        <dbReference type="ARBA" id="ARBA00005791"/>
    </source>
</evidence>
<dbReference type="Proteomes" id="UP000182598">
    <property type="component" value="Unassembled WGS sequence"/>
</dbReference>
<keyword evidence="4" id="KW-0676">Redox-active center</keyword>
<organism evidence="9 10">
    <name type="scientific">Pseudidiomarina woesei</name>
    <dbReference type="NCBI Taxonomy" id="1381080"/>
    <lineage>
        <taxon>Bacteria</taxon>
        <taxon>Pseudomonadati</taxon>
        <taxon>Pseudomonadota</taxon>
        <taxon>Gammaproteobacteria</taxon>
        <taxon>Alteromonadales</taxon>
        <taxon>Idiomarinaceae</taxon>
        <taxon>Pseudidiomarina</taxon>
    </lineage>
</organism>
<comment type="subcellular location">
    <subcellularLocation>
        <location evidence="5">Periplasm</location>
    </subcellularLocation>
</comment>
<accession>A0A0K6HDA0</accession>
<protein>
    <recommendedName>
        <fullName evidence="5">Thiol:disulfide interchange protein</fullName>
    </recommendedName>
</protein>
<evidence type="ECO:0000256" key="4">
    <source>
        <dbReference type="ARBA" id="ARBA00023284"/>
    </source>
</evidence>
<dbReference type="AlphaFoldDB" id="A0A0K6HDA0"/>
<dbReference type="InterPro" id="IPR036249">
    <property type="entry name" value="Thioredoxin-like_sf"/>
</dbReference>
<evidence type="ECO:0000256" key="7">
    <source>
        <dbReference type="SAM" id="SignalP"/>
    </source>
</evidence>
<dbReference type="InterPro" id="IPR050824">
    <property type="entry name" value="Thiol_disulfide_DsbA"/>
</dbReference>
<dbReference type="PANTHER" id="PTHR35891:SF3">
    <property type="entry name" value="THIOL:DISULFIDE INTERCHANGE PROTEIN DSBL"/>
    <property type="match status" value="1"/>
</dbReference>
<evidence type="ECO:0000256" key="2">
    <source>
        <dbReference type="ARBA" id="ARBA00022729"/>
    </source>
</evidence>
<dbReference type="InterPro" id="IPR001853">
    <property type="entry name" value="DSBA-like_thioredoxin_dom"/>
</dbReference>
<keyword evidence="3 5" id="KW-1015">Disulfide bond</keyword>
<feature type="domain" description="DSBA-like thioredoxin" evidence="8">
    <location>
        <begin position="79"/>
        <end position="181"/>
    </location>
</feature>
<keyword evidence="2 7" id="KW-0732">Signal</keyword>
<sequence length="202" mass="23141">MKTLLIGFLALLVMPLSAQANEEKFKEGVHYKVIAEEGTKRPEVREFFSYYCIHCYRFEVVAAAMKEAYPTSFEKSHIVSHPTLRLMARGMVAAKLFKKEEPIGKAFYQRIHDQKKQITSEEDLQAIFHVHGIEAEKFEKAMSHPLVEKQVNEMERNMNKYNIKATPTFIVNGKYEIITSGFNGSKDVVADLVEAAGYLMKK</sequence>
<dbReference type="CDD" id="cd03019">
    <property type="entry name" value="DsbA_DsbA"/>
    <property type="match status" value="1"/>
</dbReference>
<dbReference type="Pfam" id="PF01323">
    <property type="entry name" value="DSBA"/>
    <property type="match status" value="1"/>
</dbReference>
<dbReference type="Gene3D" id="3.40.30.10">
    <property type="entry name" value="Glutaredoxin"/>
    <property type="match status" value="1"/>
</dbReference>
<dbReference type="GO" id="GO:0042597">
    <property type="term" value="C:periplasmic space"/>
    <property type="evidence" value="ECO:0007669"/>
    <property type="project" value="UniProtKB-SubCell"/>
</dbReference>
<gene>
    <name evidence="9" type="ORF">Ga0061064_2344</name>
</gene>
<keyword evidence="10" id="KW-1185">Reference proteome</keyword>
<dbReference type="InterPro" id="IPR023205">
    <property type="entry name" value="DsbA/DsbL"/>
</dbReference>
<evidence type="ECO:0000256" key="5">
    <source>
        <dbReference type="PIRNR" id="PIRNR001488"/>
    </source>
</evidence>
<evidence type="ECO:0000256" key="6">
    <source>
        <dbReference type="PIRSR" id="PIRSR001488-1"/>
    </source>
</evidence>
<evidence type="ECO:0000313" key="10">
    <source>
        <dbReference type="Proteomes" id="UP000182598"/>
    </source>
</evidence>
<dbReference type="PIRSF" id="PIRSF001488">
    <property type="entry name" value="Tdi_protein"/>
    <property type="match status" value="1"/>
</dbReference>
<name>A0A0K6HDA0_9GAMM</name>
<reference evidence="10" key="1">
    <citation type="submission" date="2015-08" db="EMBL/GenBank/DDBJ databases">
        <authorList>
            <person name="Varghese N."/>
        </authorList>
    </citation>
    <scope>NUCLEOTIDE SEQUENCE [LARGE SCALE GENOMIC DNA]</scope>
    <source>
        <strain evidence="10">DSM 27808</strain>
    </source>
</reference>
<feature type="signal peptide" evidence="7">
    <location>
        <begin position="1"/>
        <end position="20"/>
    </location>
</feature>
<feature type="chain" id="PRO_5005503845" description="Thiol:disulfide interchange protein" evidence="7">
    <location>
        <begin position="21"/>
        <end position="202"/>
    </location>
</feature>
<feature type="disulfide bond" description="Redox-active" evidence="6">
    <location>
        <begin position="52"/>
        <end position="55"/>
    </location>
</feature>
<evidence type="ECO:0000313" key="9">
    <source>
        <dbReference type="EMBL" id="CUA88813.1"/>
    </source>
</evidence>
<dbReference type="RefSeq" id="WP_055439971.1">
    <property type="nucleotide sequence ID" value="NZ_CYHB01000012.1"/>
</dbReference>
<dbReference type="SUPFAM" id="SSF52833">
    <property type="entry name" value="Thioredoxin-like"/>
    <property type="match status" value="1"/>
</dbReference>
<keyword evidence="5" id="KW-0574">Periplasm</keyword>